<organism evidence="1 2">
    <name type="scientific">Sporosarcina gallistercoris</name>
    <dbReference type="NCBI Taxonomy" id="2762245"/>
    <lineage>
        <taxon>Bacteria</taxon>
        <taxon>Bacillati</taxon>
        <taxon>Bacillota</taxon>
        <taxon>Bacilli</taxon>
        <taxon>Bacillales</taxon>
        <taxon>Caryophanaceae</taxon>
        <taxon>Sporosarcina</taxon>
    </lineage>
</organism>
<dbReference type="CDD" id="cd16416">
    <property type="entry name" value="HAD_BsYqeG-like"/>
    <property type="match status" value="1"/>
</dbReference>
<comment type="caution">
    <text evidence="1">The sequence shown here is derived from an EMBL/GenBank/DDBJ whole genome shotgun (WGS) entry which is preliminary data.</text>
</comment>
<dbReference type="NCBIfam" id="TIGR01668">
    <property type="entry name" value="YqeG_hyp_ppase"/>
    <property type="match status" value="1"/>
</dbReference>
<dbReference type="PANTHER" id="PTHR19288">
    <property type="entry name" value="4-NITROPHENYLPHOSPHATASE-RELATED"/>
    <property type="match status" value="1"/>
</dbReference>
<dbReference type="Proteomes" id="UP000659496">
    <property type="component" value="Unassembled WGS sequence"/>
</dbReference>
<evidence type="ECO:0000313" key="1">
    <source>
        <dbReference type="EMBL" id="MBD7906890.1"/>
    </source>
</evidence>
<dbReference type="NCBIfam" id="TIGR01662">
    <property type="entry name" value="HAD-SF-IIIA"/>
    <property type="match status" value="1"/>
</dbReference>
<dbReference type="InterPro" id="IPR006549">
    <property type="entry name" value="HAD-SF_hydro_IIIA"/>
</dbReference>
<dbReference type="Gene3D" id="3.40.50.1000">
    <property type="entry name" value="HAD superfamily/HAD-like"/>
    <property type="match status" value="1"/>
</dbReference>
<dbReference type="EMBL" id="JACSQY010000001">
    <property type="protein sequence ID" value="MBD7906890.1"/>
    <property type="molecule type" value="Genomic_DNA"/>
</dbReference>
<dbReference type="InterPro" id="IPR036412">
    <property type="entry name" value="HAD-like_sf"/>
</dbReference>
<keyword evidence="2" id="KW-1185">Reference proteome</keyword>
<gene>
    <name evidence="1" type="ORF">H9659_00915</name>
</gene>
<dbReference type="Pfam" id="PF13242">
    <property type="entry name" value="Hydrolase_like"/>
    <property type="match status" value="1"/>
</dbReference>
<dbReference type="SUPFAM" id="SSF56784">
    <property type="entry name" value="HAD-like"/>
    <property type="match status" value="1"/>
</dbReference>
<sequence length="171" mass="19575">MYNYFLPNEYVKDVYQLSPTDFLNKGIKGIITDLDNTLVAWDRPDATPEIATWIKDMQDAGLQVTILSNNNELRVKAFCDPIETPFIFSARKPLSKAFKKALTQMELQKEEVVMIGDQLMTDILGGNRFGLHTILVVPVASSDGVMTKFNRQLERRIMKTLKRKGMISWEE</sequence>
<dbReference type="InterPro" id="IPR023214">
    <property type="entry name" value="HAD_sf"/>
</dbReference>
<dbReference type="NCBIfam" id="TIGR01549">
    <property type="entry name" value="HAD-SF-IA-v1"/>
    <property type="match status" value="1"/>
</dbReference>
<reference evidence="1 2" key="1">
    <citation type="submission" date="2020-08" db="EMBL/GenBank/DDBJ databases">
        <title>A Genomic Blueprint of the Chicken Gut Microbiome.</title>
        <authorList>
            <person name="Gilroy R."/>
            <person name="Ravi A."/>
            <person name="Getino M."/>
            <person name="Pursley I."/>
            <person name="Horton D.L."/>
            <person name="Alikhan N.-F."/>
            <person name="Baker D."/>
            <person name="Gharbi K."/>
            <person name="Hall N."/>
            <person name="Watson M."/>
            <person name="Adriaenssens E.M."/>
            <person name="Foster-Nyarko E."/>
            <person name="Jarju S."/>
            <person name="Secka A."/>
            <person name="Antonio M."/>
            <person name="Oren A."/>
            <person name="Chaudhuri R."/>
            <person name="La Ragione R.M."/>
            <person name="Hildebrand F."/>
            <person name="Pallen M.J."/>
        </authorList>
    </citation>
    <scope>NUCLEOTIDE SEQUENCE [LARGE SCALE GENOMIC DNA]</scope>
    <source>
        <strain evidence="1 2">Sa3CUA8</strain>
    </source>
</reference>
<dbReference type="RefSeq" id="WP_191688503.1">
    <property type="nucleotide sequence ID" value="NZ_JACSQY010000001.1"/>
</dbReference>
<dbReference type="InterPro" id="IPR010021">
    <property type="entry name" value="PGPP1/Gep4"/>
</dbReference>
<dbReference type="InterPro" id="IPR006439">
    <property type="entry name" value="HAD-SF_hydro_IA"/>
</dbReference>
<proteinExistence type="predicted"/>
<accession>A0ABR8PFE2</accession>
<evidence type="ECO:0000313" key="2">
    <source>
        <dbReference type="Proteomes" id="UP000659496"/>
    </source>
</evidence>
<protein>
    <submittedName>
        <fullName evidence="1">YqeG family HAD IIIA-type phosphatase</fullName>
    </submittedName>
</protein>
<name>A0ABR8PFE2_9BACL</name>
<dbReference type="PANTHER" id="PTHR19288:SF25">
    <property type="entry name" value="PHOSPHATIDYLGLYCEROPHOSPHATASE GEP4, MITOCHONDRIAL"/>
    <property type="match status" value="1"/>
</dbReference>